<dbReference type="PANTHER" id="PTHR30146:SF148">
    <property type="entry name" value="HTH-TYPE TRANSCRIPTIONAL REPRESSOR PURR-RELATED"/>
    <property type="match status" value="1"/>
</dbReference>
<dbReference type="InterPro" id="IPR028082">
    <property type="entry name" value="Peripla_BP_I"/>
</dbReference>
<dbReference type="CDD" id="cd06288">
    <property type="entry name" value="PBP1_sucrose_transcription_regulator"/>
    <property type="match status" value="1"/>
</dbReference>
<dbReference type="PROSITE" id="PS50932">
    <property type="entry name" value="HTH_LACI_2"/>
    <property type="match status" value="1"/>
</dbReference>
<keyword evidence="7" id="KW-1185">Reference proteome</keyword>
<evidence type="ECO:0000313" key="6">
    <source>
        <dbReference type="EMBL" id="MBA8802897.1"/>
    </source>
</evidence>
<keyword evidence="2" id="KW-0805">Transcription regulation</keyword>
<sequence length="338" mass="35851">MAEAAKVSISTVSLVINNKVGARIGDDARRRVQQAIEELGYRPNALAKDLVSGRSRFIGLVADAIATTPFAGQIIHGAQDEAWRHGFVLLVANTEGNEDAEREALAMMLEHKVRGILYSTWYHRQVDLPTGLTEADCVLVNCFSTADVPAVVPDEETGGHDATTMLIEQGHRRIGFLNTTTPSPAHDGRLAGYRRALAEAAIDFDPDLVIDVQPDQEGGYAAVPALLRLGVSGVFCHNDRVAMGLYDGVREAGVAVPADLAVVGFDNQEVIAAHLRPPLSTVALPHYELGQAGVRVLLGLDEVGDDGRLTVACPPVPRGSVAGLRPGVIAEPSPGAAR</sequence>
<dbReference type="RefSeq" id="WP_220481278.1">
    <property type="nucleotide sequence ID" value="NZ_JACGXA010000001.1"/>
</dbReference>
<dbReference type="SUPFAM" id="SSF53822">
    <property type="entry name" value="Periplasmic binding protein-like I"/>
    <property type="match status" value="1"/>
</dbReference>
<dbReference type="AlphaFoldDB" id="A0A7W3IYA7"/>
<evidence type="ECO:0000256" key="3">
    <source>
        <dbReference type="ARBA" id="ARBA00023125"/>
    </source>
</evidence>
<dbReference type="CDD" id="cd01392">
    <property type="entry name" value="HTH_LacI"/>
    <property type="match status" value="1"/>
</dbReference>
<reference evidence="6 7" key="1">
    <citation type="submission" date="2020-07" db="EMBL/GenBank/DDBJ databases">
        <title>Sequencing the genomes of 1000 actinobacteria strains.</title>
        <authorList>
            <person name="Klenk H.-P."/>
        </authorList>
    </citation>
    <scope>NUCLEOTIDE SEQUENCE [LARGE SCALE GENOMIC DNA]</scope>
    <source>
        <strain evidence="6 7">DSM 21349</strain>
    </source>
</reference>
<dbReference type="Pfam" id="PF00356">
    <property type="entry name" value="LacI"/>
    <property type="match status" value="1"/>
</dbReference>
<evidence type="ECO:0000313" key="7">
    <source>
        <dbReference type="Proteomes" id="UP000580910"/>
    </source>
</evidence>
<evidence type="ECO:0000256" key="4">
    <source>
        <dbReference type="ARBA" id="ARBA00023163"/>
    </source>
</evidence>
<dbReference type="InterPro" id="IPR010982">
    <property type="entry name" value="Lambda_DNA-bd_dom_sf"/>
</dbReference>
<keyword evidence="4" id="KW-0804">Transcription</keyword>
<dbReference type="GO" id="GO:0003700">
    <property type="term" value="F:DNA-binding transcription factor activity"/>
    <property type="evidence" value="ECO:0007669"/>
    <property type="project" value="TreeGrafter"/>
</dbReference>
<evidence type="ECO:0000256" key="2">
    <source>
        <dbReference type="ARBA" id="ARBA00023015"/>
    </source>
</evidence>
<dbReference type="SMART" id="SM00354">
    <property type="entry name" value="HTH_LACI"/>
    <property type="match status" value="1"/>
</dbReference>
<dbReference type="InterPro" id="IPR046335">
    <property type="entry name" value="LacI/GalR-like_sensor"/>
</dbReference>
<comment type="caution">
    <text evidence="6">The sequence shown here is derived from an EMBL/GenBank/DDBJ whole genome shotgun (WGS) entry which is preliminary data.</text>
</comment>
<dbReference type="SUPFAM" id="SSF47413">
    <property type="entry name" value="lambda repressor-like DNA-binding domains"/>
    <property type="match status" value="1"/>
</dbReference>
<dbReference type="InterPro" id="IPR000843">
    <property type="entry name" value="HTH_LacI"/>
</dbReference>
<evidence type="ECO:0000259" key="5">
    <source>
        <dbReference type="PROSITE" id="PS50932"/>
    </source>
</evidence>
<dbReference type="Gene3D" id="3.40.50.2300">
    <property type="match status" value="2"/>
</dbReference>
<gene>
    <name evidence="6" type="ORF">FB382_001188</name>
</gene>
<organism evidence="6 7">
    <name type="scientific">Nocardioides ginsengisegetis</name>
    <dbReference type="NCBI Taxonomy" id="661491"/>
    <lineage>
        <taxon>Bacteria</taxon>
        <taxon>Bacillati</taxon>
        <taxon>Actinomycetota</taxon>
        <taxon>Actinomycetes</taxon>
        <taxon>Propionibacteriales</taxon>
        <taxon>Nocardioidaceae</taxon>
        <taxon>Nocardioides</taxon>
    </lineage>
</organism>
<keyword evidence="3" id="KW-0238">DNA-binding</keyword>
<dbReference type="Proteomes" id="UP000580910">
    <property type="component" value="Unassembled WGS sequence"/>
</dbReference>
<protein>
    <submittedName>
        <fullName evidence="6">LacI family transcriptional regulator</fullName>
    </submittedName>
</protein>
<name>A0A7W3IYA7_9ACTN</name>
<keyword evidence="1" id="KW-0678">Repressor</keyword>
<dbReference type="EMBL" id="JACGXA010000001">
    <property type="protein sequence ID" value="MBA8802897.1"/>
    <property type="molecule type" value="Genomic_DNA"/>
</dbReference>
<feature type="domain" description="HTH lacI-type" evidence="5">
    <location>
        <begin position="1"/>
        <end position="52"/>
    </location>
</feature>
<evidence type="ECO:0000256" key="1">
    <source>
        <dbReference type="ARBA" id="ARBA00022491"/>
    </source>
</evidence>
<dbReference type="Gene3D" id="1.10.260.40">
    <property type="entry name" value="lambda repressor-like DNA-binding domains"/>
    <property type="match status" value="1"/>
</dbReference>
<accession>A0A7W3IYA7</accession>
<dbReference type="GO" id="GO:0000976">
    <property type="term" value="F:transcription cis-regulatory region binding"/>
    <property type="evidence" value="ECO:0007669"/>
    <property type="project" value="TreeGrafter"/>
</dbReference>
<proteinExistence type="predicted"/>
<dbReference type="Pfam" id="PF13377">
    <property type="entry name" value="Peripla_BP_3"/>
    <property type="match status" value="1"/>
</dbReference>
<dbReference type="PANTHER" id="PTHR30146">
    <property type="entry name" value="LACI-RELATED TRANSCRIPTIONAL REPRESSOR"/>
    <property type="match status" value="1"/>
</dbReference>